<gene>
    <name evidence="1" type="ORF">S01H1_04565</name>
</gene>
<evidence type="ECO:0000313" key="1">
    <source>
        <dbReference type="EMBL" id="GAF84945.1"/>
    </source>
</evidence>
<reference evidence="1" key="1">
    <citation type="journal article" date="2014" name="Front. Microbiol.">
        <title>High frequency of phylogenetically diverse reductive dehalogenase-homologous genes in deep subseafloor sedimentary metagenomes.</title>
        <authorList>
            <person name="Kawai M."/>
            <person name="Futagami T."/>
            <person name="Toyoda A."/>
            <person name="Takaki Y."/>
            <person name="Nishi S."/>
            <person name="Hori S."/>
            <person name="Arai W."/>
            <person name="Tsubouchi T."/>
            <person name="Morono Y."/>
            <person name="Uchiyama I."/>
            <person name="Ito T."/>
            <person name="Fujiyama A."/>
            <person name="Inagaki F."/>
            <person name="Takami H."/>
        </authorList>
    </citation>
    <scope>NUCLEOTIDE SEQUENCE</scope>
    <source>
        <strain evidence="1">Expedition CK06-06</strain>
    </source>
</reference>
<organism evidence="1">
    <name type="scientific">marine sediment metagenome</name>
    <dbReference type="NCBI Taxonomy" id="412755"/>
    <lineage>
        <taxon>unclassified sequences</taxon>
        <taxon>metagenomes</taxon>
        <taxon>ecological metagenomes</taxon>
    </lineage>
</organism>
<dbReference type="AlphaFoldDB" id="X0U8Y7"/>
<accession>X0U8Y7</accession>
<sequence length="98" mass="11931">NQICFNVPDNIIKFNKKYSFIINNPIINKYSKNKKPIFAILHEIKHAIDWKYNKKRAYKEINETNYLLYKMNGDYAISTPFEKRANNFAKKEIRKWRK</sequence>
<comment type="caution">
    <text evidence="1">The sequence shown here is derived from an EMBL/GenBank/DDBJ whole genome shotgun (WGS) entry which is preliminary data.</text>
</comment>
<protein>
    <submittedName>
        <fullName evidence="1">Uncharacterized protein</fullName>
    </submittedName>
</protein>
<proteinExistence type="predicted"/>
<name>X0U8Y7_9ZZZZ</name>
<feature type="non-terminal residue" evidence="1">
    <location>
        <position position="1"/>
    </location>
</feature>
<dbReference type="EMBL" id="BARS01002405">
    <property type="protein sequence ID" value="GAF84945.1"/>
    <property type="molecule type" value="Genomic_DNA"/>
</dbReference>